<name>A0A2R4W1L7_THEAF</name>
<evidence type="ECO:0000256" key="2">
    <source>
        <dbReference type="ARBA" id="ARBA00010961"/>
    </source>
</evidence>
<evidence type="ECO:0000256" key="4">
    <source>
        <dbReference type="ARBA" id="ARBA00023125"/>
    </source>
</evidence>
<comment type="similarity">
    <text evidence="2">Belongs to the transposase mutator family.</text>
</comment>
<keyword evidence="3" id="KW-0815">Transposition</keyword>
<organism evidence="6 8">
    <name type="scientific">Thermodesulfobium acidiphilum</name>
    <dbReference type="NCBI Taxonomy" id="1794699"/>
    <lineage>
        <taxon>Bacteria</taxon>
        <taxon>Pseudomonadati</taxon>
        <taxon>Thermodesulfobiota</taxon>
        <taxon>Thermodesulfobiia</taxon>
        <taxon>Thermodesulfobiales</taxon>
        <taxon>Thermodesulfobiaceae</taxon>
        <taxon>Thermodesulfobium</taxon>
    </lineage>
</organism>
<sequence length="66" mass="8064">MTKYNITLDKEILHYLFSSNDKGIKMLLEQILNQILEQQRTEQVNAELYEHTEDRKAYRNGYKTRW</sequence>
<evidence type="ECO:0000313" key="7">
    <source>
        <dbReference type="EMBL" id="AWB10642.1"/>
    </source>
</evidence>
<comment type="function">
    <text evidence="1">Required for the transposition of the insertion element.</text>
</comment>
<dbReference type="EMBL" id="CP020921">
    <property type="protein sequence ID" value="AWB10642.1"/>
    <property type="molecule type" value="Genomic_DNA"/>
</dbReference>
<evidence type="ECO:0000256" key="1">
    <source>
        <dbReference type="ARBA" id="ARBA00002190"/>
    </source>
</evidence>
<keyword evidence="5" id="KW-0233">DNA recombination</keyword>
<dbReference type="Proteomes" id="UP000244792">
    <property type="component" value="Chromosome"/>
</dbReference>
<dbReference type="GO" id="GO:0003677">
    <property type="term" value="F:DNA binding"/>
    <property type="evidence" value="ECO:0007669"/>
    <property type="project" value="UniProtKB-KW"/>
</dbReference>
<proteinExistence type="inferred from homology"/>
<evidence type="ECO:0000313" key="8">
    <source>
        <dbReference type="Proteomes" id="UP000244792"/>
    </source>
</evidence>
<evidence type="ECO:0000256" key="3">
    <source>
        <dbReference type="ARBA" id="ARBA00022578"/>
    </source>
</evidence>
<dbReference type="KEGG" id="taci:TDSAC_1283"/>
<dbReference type="GO" id="GO:0004803">
    <property type="term" value="F:transposase activity"/>
    <property type="evidence" value="ECO:0007669"/>
    <property type="project" value="InterPro"/>
</dbReference>
<dbReference type="InterPro" id="IPR001207">
    <property type="entry name" value="Transposase_mutator"/>
</dbReference>
<keyword evidence="8" id="KW-1185">Reference proteome</keyword>
<dbReference type="RefSeq" id="WP_108309414.1">
    <property type="nucleotide sequence ID" value="NZ_CP020921.1"/>
</dbReference>
<dbReference type="AlphaFoldDB" id="A0A2R4W1L7"/>
<dbReference type="GO" id="GO:0006313">
    <property type="term" value="P:DNA transposition"/>
    <property type="evidence" value="ECO:0007669"/>
    <property type="project" value="InterPro"/>
</dbReference>
<dbReference type="EMBL" id="CP020921">
    <property type="protein sequence ID" value="AWB10624.1"/>
    <property type="molecule type" value="Genomic_DNA"/>
</dbReference>
<accession>A0A2R4W1L7</accession>
<keyword evidence="4" id="KW-0238">DNA-binding</keyword>
<reference evidence="6 8" key="1">
    <citation type="submission" date="2017-04" db="EMBL/GenBank/DDBJ databases">
        <title>Genomic insights into metabolism of Thermodesulfobium acidiphilum.</title>
        <authorList>
            <person name="Toshchakov S.V."/>
            <person name="Frolov E.N."/>
            <person name="Kublanov I.V."/>
            <person name="Samarov N.I."/>
            <person name="Novikov A."/>
            <person name="Lebedinsky A.V."/>
            <person name="Bonch-Osmolovskaya E.A."/>
            <person name="Chernyh N.A."/>
        </authorList>
    </citation>
    <scope>NUCLEOTIDE SEQUENCE [LARGE SCALE GENOMIC DNA]</scope>
    <source>
        <strain evidence="6 8">3127-1</strain>
    </source>
</reference>
<protein>
    <submittedName>
        <fullName evidence="6">Transposase, Mutator family</fullName>
    </submittedName>
</protein>
<gene>
    <name evidence="6" type="ORF">TDSAC_1283</name>
    <name evidence="7" type="ORF">TDSAC_1301</name>
</gene>
<evidence type="ECO:0000256" key="5">
    <source>
        <dbReference type="ARBA" id="ARBA00023172"/>
    </source>
</evidence>
<dbReference type="Pfam" id="PF00872">
    <property type="entry name" value="Transposase_mut"/>
    <property type="match status" value="1"/>
</dbReference>
<evidence type="ECO:0000313" key="6">
    <source>
        <dbReference type="EMBL" id="AWB10624.1"/>
    </source>
</evidence>
<dbReference type="KEGG" id="taci:TDSAC_1301"/>